<organism evidence="9 10">
    <name type="scientific">Aerophobetes bacterium</name>
    <dbReference type="NCBI Taxonomy" id="2030807"/>
    <lineage>
        <taxon>Bacteria</taxon>
        <taxon>Candidatus Aerophobota</taxon>
    </lineage>
</organism>
<name>A0A497E8Q2_UNCAE</name>
<dbReference type="Pfam" id="PF13177">
    <property type="entry name" value="DNA_pol3_delta2"/>
    <property type="match status" value="1"/>
</dbReference>
<reference evidence="9 10" key="1">
    <citation type="submission" date="2018-06" db="EMBL/GenBank/DDBJ databases">
        <title>Extensive metabolic versatility and redundancy in microbially diverse, dynamic hydrothermal sediments.</title>
        <authorList>
            <person name="Dombrowski N."/>
            <person name="Teske A."/>
            <person name="Baker B.J."/>
        </authorList>
    </citation>
    <scope>NUCLEOTIDE SEQUENCE [LARGE SCALE GENOMIC DNA]</scope>
    <source>
        <strain evidence="9">B47_G16</strain>
    </source>
</reference>
<evidence type="ECO:0000256" key="1">
    <source>
        <dbReference type="ARBA" id="ARBA00012417"/>
    </source>
</evidence>
<feature type="domain" description="DNA polymerase III delta subunit C-terminal" evidence="8">
    <location>
        <begin position="209"/>
        <end position="308"/>
    </location>
</feature>
<dbReference type="GO" id="GO:0009360">
    <property type="term" value="C:DNA polymerase III complex"/>
    <property type="evidence" value="ECO:0007669"/>
    <property type="project" value="InterPro"/>
</dbReference>
<accession>A0A497E8Q2</accession>
<dbReference type="GO" id="GO:0006261">
    <property type="term" value="P:DNA-templated DNA replication"/>
    <property type="evidence" value="ECO:0007669"/>
    <property type="project" value="TreeGrafter"/>
</dbReference>
<dbReference type="Gene3D" id="3.40.50.300">
    <property type="entry name" value="P-loop containing nucleotide triphosphate hydrolases"/>
    <property type="match status" value="1"/>
</dbReference>
<dbReference type="Gene3D" id="1.20.272.10">
    <property type="match status" value="1"/>
</dbReference>
<comment type="catalytic activity">
    <reaction evidence="7">
        <text>DNA(n) + a 2'-deoxyribonucleoside 5'-triphosphate = DNA(n+1) + diphosphate</text>
        <dbReference type="Rhea" id="RHEA:22508"/>
        <dbReference type="Rhea" id="RHEA-COMP:17339"/>
        <dbReference type="Rhea" id="RHEA-COMP:17340"/>
        <dbReference type="ChEBI" id="CHEBI:33019"/>
        <dbReference type="ChEBI" id="CHEBI:61560"/>
        <dbReference type="ChEBI" id="CHEBI:173112"/>
        <dbReference type="EC" id="2.7.7.7"/>
    </reaction>
</comment>
<keyword evidence="5" id="KW-0235">DNA replication</keyword>
<dbReference type="InterPro" id="IPR027417">
    <property type="entry name" value="P-loop_NTPase"/>
</dbReference>
<evidence type="ECO:0000313" key="9">
    <source>
        <dbReference type="EMBL" id="RLE10786.1"/>
    </source>
</evidence>
<gene>
    <name evidence="9" type="primary">holB</name>
    <name evidence="9" type="ORF">DRJ00_00405</name>
</gene>
<protein>
    <recommendedName>
        <fullName evidence="2">DNA polymerase III subunit delta'</fullName>
        <ecNumber evidence="1">2.7.7.7</ecNumber>
    </recommendedName>
</protein>
<dbReference type="AlphaFoldDB" id="A0A497E8Q2"/>
<dbReference type="Proteomes" id="UP000279422">
    <property type="component" value="Unassembled WGS sequence"/>
</dbReference>
<dbReference type="GO" id="GO:0003887">
    <property type="term" value="F:DNA-directed DNA polymerase activity"/>
    <property type="evidence" value="ECO:0007669"/>
    <property type="project" value="UniProtKB-KW"/>
</dbReference>
<dbReference type="InterPro" id="IPR015199">
    <property type="entry name" value="DNA_pol_III_delta_C"/>
</dbReference>
<evidence type="ECO:0000256" key="6">
    <source>
        <dbReference type="ARBA" id="ARBA00022932"/>
    </source>
</evidence>
<dbReference type="NCBIfam" id="TIGR00678">
    <property type="entry name" value="holB"/>
    <property type="match status" value="1"/>
</dbReference>
<evidence type="ECO:0000259" key="8">
    <source>
        <dbReference type="Pfam" id="PF09115"/>
    </source>
</evidence>
<evidence type="ECO:0000313" key="10">
    <source>
        <dbReference type="Proteomes" id="UP000279422"/>
    </source>
</evidence>
<dbReference type="GO" id="GO:0008408">
    <property type="term" value="F:3'-5' exonuclease activity"/>
    <property type="evidence" value="ECO:0007669"/>
    <property type="project" value="InterPro"/>
</dbReference>
<dbReference type="SUPFAM" id="SSF52540">
    <property type="entry name" value="P-loop containing nucleoside triphosphate hydrolases"/>
    <property type="match status" value="1"/>
</dbReference>
<keyword evidence="3 9" id="KW-0808">Transferase</keyword>
<keyword evidence="4 9" id="KW-0548">Nucleotidyltransferase</keyword>
<evidence type="ECO:0000256" key="2">
    <source>
        <dbReference type="ARBA" id="ARBA00014363"/>
    </source>
</evidence>
<dbReference type="InterPro" id="IPR004622">
    <property type="entry name" value="DNA_pol_HolB"/>
</dbReference>
<dbReference type="GO" id="GO:0003677">
    <property type="term" value="F:DNA binding"/>
    <property type="evidence" value="ECO:0007669"/>
    <property type="project" value="InterPro"/>
</dbReference>
<evidence type="ECO:0000256" key="4">
    <source>
        <dbReference type="ARBA" id="ARBA00022695"/>
    </source>
</evidence>
<dbReference type="PANTHER" id="PTHR11669">
    <property type="entry name" value="REPLICATION FACTOR C / DNA POLYMERASE III GAMMA-TAU SUBUNIT"/>
    <property type="match status" value="1"/>
</dbReference>
<evidence type="ECO:0000256" key="5">
    <source>
        <dbReference type="ARBA" id="ARBA00022705"/>
    </source>
</evidence>
<comment type="caution">
    <text evidence="9">The sequence shown here is derived from an EMBL/GenBank/DDBJ whole genome shotgun (WGS) entry which is preliminary data.</text>
</comment>
<dbReference type="EC" id="2.7.7.7" evidence="1"/>
<evidence type="ECO:0000256" key="7">
    <source>
        <dbReference type="ARBA" id="ARBA00049244"/>
    </source>
</evidence>
<sequence length="333" mass="38259">MSFQDIIGQRQAIKMLQANIASSSIANAYLFVGPEGVGRTLTAFTFAKALNCERGGKDSCDSCSSCRKIDHLNHPDVRTIKPEGNSIKIDQIRDLKREIGYKLYEGKKRVWIIQEADKLTLEASNSLLKILEEPPSTAVLILIAQSLRNLPPTISSRCQLIRFLPLSSRQIEKILNERLGGEPQKIRLIGRLSKGRVSEAMKLMKEETFLREREDLLNRICGELKIEDVFSLADRWKSYDREKIEDFLDVLLFWFRDLLVLNQKGDQNLIVNLDRTDQLKRYAKMYSSWAIKQAILTIERTKDYLRDNVTPKFALEVMGLKLMRILEGVIPEE</sequence>
<keyword evidence="6" id="KW-0239">DNA-directed DNA polymerase</keyword>
<dbReference type="FunFam" id="3.40.50.300:FF:001255">
    <property type="entry name" value="DNA polymerase III subunit delta"/>
    <property type="match status" value="1"/>
</dbReference>
<dbReference type="EMBL" id="QMPZ01000002">
    <property type="protein sequence ID" value="RLE10786.1"/>
    <property type="molecule type" value="Genomic_DNA"/>
</dbReference>
<evidence type="ECO:0000256" key="3">
    <source>
        <dbReference type="ARBA" id="ARBA00022679"/>
    </source>
</evidence>
<dbReference type="PANTHER" id="PTHR11669:SF8">
    <property type="entry name" value="DNA POLYMERASE III SUBUNIT DELTA"/>
    <property type="match status" value="1"/>
</dbReference>
<proteinExistence type="predicted"/>
<dbReference type="CDD" id="cd00009">
    <property type="entry name" value="AAA"/>
    <property type="match status" value="1"/>
</dbReference>
<dbReference type="Pfam" id="PF09115">
    <property type="entry name" value="DNApol3-delta_C"/>
    <property type="match status" value="1"/>
</dbReference>
<dbReference type="InterPro" id="IPR050238">
    <property type="entry name" value="DNA_Rep/Repair_Clamp_Loader"/>
</dbReference>